<organism evidence="1 2">
    <name type="scientific">Cercospora zeae-maydis SCOH1-5</name>
    <dbReference type="NCBI Taxonomy" id="717836"/>
    <lineage>
        <taxon>Eukaryota</taxon>
        <taxon>Fungi</taxon>
        <taxon>Dikarya</taxon>
        <taxon>Ascomycota</taxon>
        <taxon>Pezizomycotina</taxon>
        <taxon>Dothideomycetes</taxon>
        <taxon>Dothideomycetidae</taxon>
        <taxon>Mycosphaerellales</taxon>
        <taxon>Mycosphaerellaceae</taxon>
        <taxon>Cercospora</taxon>
    </lineage>
</organism>
<dbReference type="EMBL" id="ML992688">
    <property type="protein sequence ID" value="KAF2209156.1"/>
    <property type="molecule type" value="Genomic_DNA"/>
</dbReference>
<name>A0A6A6F5X3_9PEZI</name>
<dbReference type="AlphaFoldDB" id="A0A6A6F5X3"/>
<proteinExistence type="predicted"/>
<evidence type="ECO:0000313" key="1">
    <source>
        <dbReference type="EMBL" id="KAF2209156.1"/>
    </source>
</evidence>
<accession>A0A6A6F5X3</accession>
<gene>
    <name evidence="1" type="ORF">CERZMDRAFT_91411</name>
</gene>
<evidence type="ECO:0000313" key="2">
    <source>
        <dbReference type="Proteomes" id="UP000799539"/>
    </source>
</evidence>
<dbReference type="Proteomes" id="UP000799539">
    <property type="component" value="Unassembled WGS sequence"/>
</dbReference>
<protein>
    <submittedName>
        <fullName evidence="1">Uncharacterized protein</fullName>
    </submittedName>
</protein>
<keyword evidence="2" id="KW-1185">Reference proteome</keyword>
<sequence>MKQDTPQAQRTAAPDGQYRVSGVQLRYYDGSNGAPYFPPNSAGGNLATFFPPAATRIFTQISFVTTTLLQPFPTTVLSTLTRLTTITSSITLTATNLLTLPDATQRITSIQIVPTTIITLQVVTITISTISTQQIVTVVPTTVIQTLAANTINVLATSVNTQTTVLGGVVTATPVQSVRQTVTVTVG</sequence>
<reference evidence="1" key="1">
    <citation type="journal article" date="2020" name="Stud. Mycol.">
        <title>101 Dothideomycetes genomes: a test case for predicting lifestyles and emergence of pathogens.</title>
        <authorList>
            <person name="Haridas S."/>
            <person name="Albert R."/>
            <person name="Binder M."/>
            <person name="Bloem J."/>
            <person name="Labutti K."/>
            <person name="Salamov A."/>
            <person name="Andreopoulos B."/>
            <person name="Baker S."/>
            <person name="Barry K."/>
            <person name="Bills G."/>
            <person name="Bluhm B."/>
            <person name="Cannon C."/>
            <person name="Castanera R."/>
            <person name="Culley D."/>
            <person name="Daum C."/>
            <person name="Ezra D."/>
            <person name="Gonzalez J."/>
            <person name="Henrissat B."/>
            <person name="Kuo A."/>
            <person name="Liang C."/>
            <person name="Lipzen A."/>
            <person name="Lutzoni F."/>
            <person name="Magnuson J."/>
            <person name="Mondo S."/>
            <person name="Nolan M."/>
            <person name="Ohm R."/>
            <person name="Pangilinan J."/>
            <person name="Park H.-J."/>
            <person name="Ramirez L."/>
            <person name="Alfaro M."/>
            <person name="Sun H."/>
            <person name="Tritt A."/>
            <person name="Yoshinaga Y."/>
            <person name="Zwiers L.-H."/>
            <person name="Turgeon B."/>
            <person name="Goodwin S."/>
            <person name="Spatafora J."/>
            <person name="Crous P."/>
            <person name="Grigoriev I."/>
        </authorList>
    </citation>
    <scope>NUCLEOTIDE SEQUENCE</scope>
    <source>
        <strain evidence="1">SCOH1-5</strain>
    </source>
</reference>